<evidence type="ECO:0000313" key="6">
    <source>
        <dbReference type="Proteomes" id="UP000199050"/>
    </source>
</evidence>
<dbReference type="CDD" id="cd00090">
    <property type="entry name" value="HTH_ARSR"/>
    <property type="match status" value="1"/>
</dbReference>
<dbReference type="SUPFAM" id="SSF46785">
    <property type="entry name" value="Winged helix' DNA-binding domain"/>
    <property type="match status" value="1"/>
</dbReference>
<dbReference type="STRING" id="1174501.SAMN05216192_109123"/>
<dbReference type="InterPro" id="IPR011991">
    <property type="entry name" value="ArsR-like_HTH"/>
</dbReference>
<dbReference type="PANTHER" id="PTHR33154">
    <property type="entry name" value="TRANSCRIPTIONAL REGULATOR, ARSR FAMILY"/>
    <property type="match status" value="1"/>
</dbReference>
<keyword evidence="6" id="KW-1185">Reference proteome</keyword>
<evidence type="ECO:0000259" key="4">
    <source>
        <dbReference type="PROSITE" id="PS50987"/>
    </source>
</evidence>
<evidence type="ECO:0000256" key="1">
    <source>
        <dbReference type="ARBA" id="ARBA00023015"/>
    </source>
</evidence>
<sequence length="349" mass="40511">MKLHIHEQLDPVFETMGLLYVSYQPSYRKIMVEDLEQFGLDGEAFYNKHLKIMEKYIGSFARHRKTDDTAVFFFNDDTTDFFLLLQVLLSENPDWLTSLEGIAETAVQDKILKTINEMQAMQSHSPRELELSSIQSLEEMIRFLNGSPLKEATKWKLMTLLHQPREHLLSLIEIVKMNLPAFEKARRENEKQINKLIPAYVQSIQRQQDEQFIKFVDMLDHENPEVYPTLILPLGQMVLSGKLYYGLYVDMLPIASKQYSDSRELLLLRMKALADNSKLQILASLKVSPKYNLEIADQLGLTAATMSHHMNVLLACGMVRVEKNNGRVYYHLHTENMQALIEDLQQFLL</sequence>
<dbReference type="RefSeq" id="WP_090714095.1">
    <property type="nucleotide sequence ID" value="NZ_CBCSKY010000045.1"/>
</dbReference>
<keyword evidence="2" id="KW-0238">DNA-binding</keyword>
<proteinExistence type="predicted"/>
<dbReference type="PROSITE" id="PS50987">
    <property type="entry name" value="HTH_ARSR_2"/>
    <property type="match status" value="1"/>
</dbReference>
<dbReference type="OrthoDB" id="9794330at2"/>
<dbReference type="InterPro" id="IPR051081">
    <property type="entry name" value="HTH_MetalResp_TranReg"/>
</dbReference>
<keyword evidence="1" id="KW-0805">Transcription regulation</keyword>
<dbReference type="Pfam" id="PF01022">
    <property type="entry name" value="HTH_5"/>
    <property type="match status" value="1"/>
</dbReference>
<dbReference type="InterPro" id="IPR036390">
    <property type="entry name" value="WH_DNA-bd_sf"/>
</dbReference>
<gene>
    <name evidence="5" type="ORF">SAMN05216192_109123</name>
</gene>
<dbReference type="InterPro" id="IPR001845">
    <property type="entry name" value="HTH_ArsR_DNA-bd_dom"/>
</dbReference>
<dbReference type="GO" id="GO:0003700">
    <property type="term" value="F:DNA-binding transcription factor activity"/>
    <property type="evidence" value="ECO:0007669"/>
    <property type="project" value="InterPro"/>
</dbReference>
<dbReference type="Gene3D" id="1.10.10.10">
    <property type="entry name" value="Winged helix-like DNA-binding domain superfamily/Winged helix DNA-binding domain"/>
    <property type="match status" value="1"/>
</dbReference>
<protein>
    <submittedName>
        <fullName evidence="5">Transcriptional regulator, ArsR family</fullName>
    </submittedName>
</protein>
<evidence type="ECO:0000313" key="5">
    <source>
        <dbReference type="EMBL" id="SDI88672.1"/>
    </source>
</evidence>
<dbReference type="GO" id="GO:0003677">
    <property type="term" value="F:DNA binding"/>
    <property type="evidence" value="ECO:0007669"/>
    <property type="project" value="UniProtKB-KW"/>
</dbReference>
<keyword evidence="3" id="KW-0804">Transcription</keyword>
<evidence type="ECO:0000256" key="2">
    <source>
        <dbReference type="ARBA" id="ARBA00023125"/>
    </source>
</evidence>
<dbReference type="PANTHER" id="PTHR33154:SF18">
    <property type="entry name" value="ARSENICAL RESISTANCE OPERON REPRESSOR"/>
    <property type="match status" value="1"/>
</dbReference>
<dbReference type="Proteomes" id="UP000199050">
    <property type="component" value="Unassembled WGS sequence"/>
</dbReference>
<feature type="domain" description="HTH arsR-type" evidence="4">
    <location>
        <begin position="258"/>
        <end position="349"/>
    </location>
</feature>
<reference evidence="6" key="1">
    <citation type="submission" date="2016-10" db="EMBL/GenBank/DDBJ databases">
        <authorList>
            <person name="Varghese N."/>
            <person name="Submissions S."/>
        </authorList>
    </citation>
    <scope>NUCLEOTIDE SEQUENCE [LARGE SCALE GENOMIC DNA]</scope>
    <source>
        <strain evidence="6">CGMCC 1.11012</strain>
    </source>
</reference>
<dbReference type="InterPro" id="IPR036388">
    <property type="entry name" value="WH-like_DNA-bd_sf"/>
</dbReference>
<dbReference type="SMART" id="SM00418">
    <property type="entry name" value="HTH_ARSR"/>
    <property type="match status" value="1"/>
</dbReference>
<dbReference type="AlphaFoldDB" id="A0A1G8P885"/>
<evidence type="ECO:0000256" key="3">
    <source>
        <dbReference type="ARBA" id="ARBA00023163"/>
    </source>
</evidence>
<name>A0A1G8P885_9BACL</name>
<accession>A0A1G8P885</accession>
<dbReference type="EMBL" id="FNDX01000009">
    <property type="protein sequence ID" value="SDI88672.1"/>
    <property type="molecule type" value="Genomic_DNA"/>
</dbReference>
<dbReference type="PRINTS" id="PR00778">
    <property type="entry name" value="HTHARSR"/>
</dbReference>
<organism evidence="5 6">
    <name type="scientific">Paenibacillus typhae</name>
    <dbReference type="NCBI Taxonomy" id="1174501"/>
    <lineage>
        <taxon>Bacteria</taxon>
        <taxon>Bacillati</taxon>
        <taxon>Bacillota</taxon>
        <taxon>Bacilli</taxon>
        <taxon>Bacillales</taxon>
        <taxon>Paenibacillaceae</taxon>
        <taxon>Paenibacillus</taxon>
    </lineage>
</organism>